<keyword evidence="1" id="KW-0732">Signal</keyword>
<gene>
    <name evidence="2" type="ORF">DFP72DRAFT_871909</name>
</gene>
<evidence type="ECO:0000313" key="2">
    <source>
        <dbReference type="EMBL" id="KAF6764449.1"/>
    </source>
</evidence>
<evidence type="ECO:0000256" key="1">
    <source>
        <dbReference type="SAM" id="SignalP"/>
    </source>
</evidence>
<name>A0A8H6MFQ4_9AGAR</name>
<dbReference type="AlphaFoldDB" id="A0A8H6MFQ4"/>
<feature type="chain" id="PRO_5034000894" evidence="1">
    <location>
        <begin position="22"/>
        <end position="70"/>
    </location>
</feature>
<sequence length="70" mass="7334">MHTNAVPLRFLNLVSTFLGLADQIASIILASSALGGGPGLFSHMGPLVYCNSGNVPKATENSSKKGRKYD</sequence>
<proteinExistence type="predicted"/>
<keyword evidence="3" id="KW-1185">Reference proteome</keyword>
<dbReference type="EMBL" id="JACGCI010000004">
    <property type="protein sequence ID" value="KAF6764449.1"/>
    <property type="molecule type" value="Genomic_DNA"/>
</dbReference>
<dbReference type="Proteomes" id="UP000521943">
    <property type="component" value="Unassembled WGS sequence"/>
</dbReference>
<protein>
    <submittedName>
        <fullName evidence="2">Uncharacterized protein</fullName>
    </submittedName>
</protein>
<reference evidence="2 3" key="1">
    <citation type="submission" date="2020-07" db="EMBL/GenBank/DDBJ databases">
        <title>Comparative genomics of pyrophilous fungi reveals a link between fire events and developmental genes.</title>
        <authorList>
            <consortium name="DOE Joint Genome Institute"/>
            <person name="Steindorff A.S."/>
            <person name="Carver A."/>
            <person name="Calhoun S."/>
            <person name="Stillman K."/>
            <person name="Liu H."/>
            <person name="Lipzen A."/>
            <person name="Pangilinan J."/>
            <person name="Labutti K."/>
            <person name="Bruns T.D."/>
            <person name="Grigoriev I.V."/>
        </authorList>
    </citation>
    <scope>NUCLEOTIDE SEQUENCE [LARGE SCALE GENOMIC DNA]</scope>
    <source>
        <strain evidence="2 3">CBS 144469</strain>
    </source>
</reference>
<evidence type="ECO:0000313" key="3">
    <source>
        <dbReference type="Proteomes" id="UP000521943"/>
    </source>
</evidence>
<organism evidence="2 3">
    <name type="scientific">Ephemerocybe angulata</name>
    <dbReference type="NCBI Taxonomy" id="980116"/>
    <lineage>
        <taxon>Eukaryota</taxon>
        <taxon>Fungi</taxon>
        <taxon>Dikarya</taxon>
        <taxon>Basidiomycota</taxon>
        <taxon>Agaricomycotina</taxon>
        <taxon>Agaricomycetes</taxon>
        <taxon>Agaricomycetidae</taxon>
        <taxon>Agaricales</taxon>
        <taxon>Agaricineae</taxon>
        <taxon>Psathyrellaceae</taxon>
        <taxon>Ephemerocybe</taxon>
    </lineage>
</organism>
<comment type="caution">
    <text evidence="2">The sequence shown here is derived from an EMBL/GenBank/DDBJ whole genome shotgun (WGS) entry which is preliminary data.</text>
</comment>
<feature type="signal peptide" evidence="1">
    <location>
        <begin position="1"/>
        <end position="21"/>
    </location>
</feature>
<accession>A0A8H6MFQ4</accession>